<dbReference type="PANTHER" id="PTHR43773:SF1">
    <property type="entry name" value="MAGNESIUM TRANSPORTER MGTE"/>
    <property type="match status" value="1"/>
</dbReference>
<dbReference type="RefSeq" id="WP_244544669.1">
    <property type="nucleotide sequence ID" value="NZ_FOVR01000004.1"/>
</dbReference>
<dbReference type="Proteomes" id="UP000199236">
    <property type="component" value="Unassembled WGS sequence"/>
</dbReference>
<evidence type="ECO:0000313" key="11">
    <source>
        <dbReference type="EMBL" id="SFO30725.1"/>
    </source>
</evidence>
<comment type="similarity">
    <text evidence="2 8">Belongs to the SLC41A transporter family.</text>
</comment>
<keyword evidence="5 8" id="KW-0460">Magnesium</keyword>
<dbReference type="GO" id="GO:0015095">
    <property type="term" value="F:magnesium ion transmembrane transporter activity"/>
    <property type="evidence" value="ECO:0007669"/>
    <property type="project" value="UniProtKB-UniRule"/>
</dbReference>
<evidence type="ECO:0000256" key="3">
    <source>
        <dbReference type="ARBA" id="ARBA00022448"/>
    </source>
</evidence>
<dbReference type="InterPro" id="IPR036739">
    <property type="entry name" value="SLC41_membr_dom_sf"/>
</dbReference>
<dbReference type="SUPFAM" id="SSF158791">
    <property type="entry name" value="MgtE N-terminal domain-like"/>
    <property type="match status" value="1"/>
</dbReference>
<dbReference type="InterPro" id="IPR006669">
    <property type="entry name" value="MgtE_transporter"/>
</dbReference>
<dbReference type="GO" id="GO:0046872">
    <property type="term" value="F:metal ion binding"/>
    <property type="evidence" value="ECO:0007669"/>
    <property type="project" value="UniProtKB-KW"/>
</dbReference>
<name>A0A1I5G3V6_9HYPH</name>
<dbReference type="EMBL" id="FOVR01000004">
    <property type="protein sequence ID" value="SFO30725.1"/>
    <property type="molecule type" value="Genomic_DNA"/>
</dbReference>
<dbReference type="Pfam" id="PF03448">
    <property type="entry name" value="MgtE_N"/>
    <property type="match status" value="1"/>
</dbReference>
<dbReference type="SUPFAM" id="SSF161093">
    <property type="entry name" value="MgtE membrane domain-like"/>
    <property type="match status" value="1"/>
</dbReference>
<keyword evidence="4 8" id="KW-0812">Transmembrane</keyword>
<feature type="transmembrane region" description="Helical" evidence="8">
    <location>
        <begin position="442"/>
        <end position="465"/>
    </location>
</feature>
<dbReference type="Pfam" id="PF01769">
    <property type="entry name" value="MgtE"/>
    <property type="match status" value="1"/>
</dbReference>
<evidence type="ECO:0000256" key="6">
    <source>
        <dbReference type="ARBA" id="ARBA00022989"/>
    </source>
</evidence>
<dbReference type="Pfam" id="PF00571">
    <property type="entry name" value="CBS"/>
    <property type="match status" value="2"/>
</dbReference>
<evidence type="ECO:0000259" key="9">
    <source>
        <dbReference type="SMART" id="SM00116"/>
    </source>
</evidence>
<dbReference type="SUPFAM" id="SSF54631">
    <property type="entry name" value="CBS-domain pair"/>
    <property type="match status" value="1"/>
</dbReference>
<evidence type="ECO:0000256" key="7">
    <source>
        <dbReference type="ARBA" id="ARBA00023136"/>
    </source>
</evidence>
<feature type="transmembrane region" description="Helical" evidence="8">
    <location>
        <begin position="377"/>
        <end position="399"/>
    </location>
</feature>
<evidence type="ECO:0000256" key="1">
    <source>
        <dbReference type="ARBA" id="ARBA00004141"/>
    </source>
</evidence>
<dbReference type="GO" id="GO:0005886">
    <property type="term" value="C:plasma membrane"/>
    <property type="evidence" value="ECO:0007669"/>
    <property type="project" value="UniProtKB-SubCell"/>
</dbReference>
<dbReference type="Gene3D" id="1.10.357.20">
    <property type="entry name" value="SLC41 divalent cation transporters, integral membrane domain"/>
    <property type="match status" value="1"/>
</dbReference>
<comment type="subcellular location">
    <subcellularLocation>
        <location evidence="8">Cell membrane</location>
        <topology evidence="8">Multi-pass membrane protein</topology>
    </subcellularLocation>
    <subcellularLocation>
        <location evidence="1">Membrane</location>
        <topology evidence="1">Multi-pass membrane protein</topology>
    </subcellularLocation>
</comment>
<gene>
    <name evidence="11" type="ORF">SAMN04488056_104346</name>
</gene>
<proteinExistence type="inferred from homology"/>
<evidence type="ECO:0000259" key="10">
    <source>
        <dbReference type="SMART" id="SM00924"/>
    </source>
</evidence>
<dbReference type="InterPro" id="IPR006668">
    <property type="entry name" value="Mg_transptr_MgtE_intracell_dom"/>
</dbReference>
<dbReference type="Gene3D" id="3.10.580.10">
    <property type="entry name" value="CBS-domain"/>
    <property type="match status" value="1"/>
</dbReference>
<dbReference type="InterPro" id="IPR046342">
    <property type="entry name" value="CBS_dom_sf"/>
</dbReference>
<keyword evidence="8" id="KW-0479">Metal-binding</keyword>
<feature type="transmembrane region" description="Helical" evidence="8">
    <location>
        <begin position="329"/>
        <end position="356"/>
    </location>
</feature>
<evidence type="ECO:0000313" key="12">
    <source>
        <dbReference type="Proteomes" id="UP000199236"/>
    </source>
</evidence>
<dbReference type="NCBIfam" id="TIGR00400">
    <property type="entry name" value="mgtE"/>
    <property type="match status" value="1"/>
</dbReference>
<reference evidence="11 12" key="1">
    <citation type="submission" date="2016-10" db="EMBL/GenBank/DDBJ databases">
        <authorList>
            <person name="de Groot N.N."/>
        </authorList>
    </citation>
    <scope>NUCLEOTIDE SEQUENCE [LARGE SCALE GENOMIC DNA]</scope>
    <source>
        <strain evidence="11 12">CGMCC 1.9157</strain>
    </source>
</reference>
<protein>
    <recommendedName>
        <fullName evidence="8">Magnesium transporter MgtE</fullName>
    </recommendedName>
</protein>
<dbReference type="InterPro" id="IPR038076">
    <property type="entry name" value="MgtE_N_sf"/>
</dbReference>
<comment type="subunit">
    <text evidence="8">Homodimer.</text>
</comment>
<comment type="function">
    <text evidence="8">Acts as a magnesium transporter.</text>
</comment>
<keyword evidence="3 8" id="KW-0813">Transport</keyword>
<feature type="domain" description="CBS" evidence="9">
    <location>
        <begin position="227"/>
        <end position="273"/>
    </location>
</feature>
<keyword evidence="8" id="KW-1003">Cell membrane</keyword>
<feature type="domain" description="Magnesium transporter MgtE intracellular" evidence="10">
    <location>
        <begin position="51"/>
        <end position="154"/>
    </location>
</feature>
<dbReference type="PANTHER" id="PTHR43773">
    <property type="entry name" value="MAGNESIUM TRANSPORTER MGTE"/>
    <property type="match status" value="1"/>
</dbReference>
<dbReference type="CDD" id="cd04606">
    <property type="entry name" value="CBS_pair_Mg_transporter"/>
    <property type="match status" value="1"/>
</dbReference>
<feature type="transmembrane region" description="Helical" evidence="8">
    <location>
        <begin position="305"/>
        <end position="323"/>
    </location>
</feature>
<evidence type="ECO:0000256" key="8">
    <source>
        <dbReference type="RuleBase" id="RU362011"/>
    </source>
</evidence>
<organism evidence="11 12">
    <name type="scientific">Cohaesibacter marisflavi</name>
    <dbReference type="NCBI Taxonomy" id="655353"/>
    <lineage>
        <taxon>Bacteria</taxon>
        <taxon>Pseudomonadati</taxon>
        <taxon>Pseudomonadota</taxon>
        <taxon>Alphaproteobacteria</taxon>
        <taxon>Hyphomicrobiales</taxon>
        <taxon>Cohaesibacteraceae</taxon>
    </lineage>
</organism>
<sequence>MQFEEINQDGASVLQQVRDENGMISQELFQLIDDAIEARNSDLLVSLTQDLHEADLGDIIEALSPKDRSDFIELLGDSFDYTALVELDDSLRSKIVESLPNELVAEGISELDSDDAIVILEDLEEEDQAEILAALPAIDRLQLKRSLDYPEDSAGRLMQTDFIAVAPFWTVGQTIDYLRETTDLPDDFYQIFVIDPGHRLLGTISLDTLLRSRRPTRISEIQNEERHFVMVNQDQEEVSRLFERYDLLSTAVLDEGERLVGVITIDDVVDVIHEEAAEDIKRLGGVGDEEITDTVVATVMSRMPWLIVNLATAVIASQVIAFFDGTIAQMVALAVLMPIVASMGGNAATQTMTVAVRALATQDLDKFNMLRVVSREILVSIFNGIAFAIILGIIAAVWFSNIQLGYVMGAALVVNLFFAGLSGILIPVGLQKAGVDPAIASSVFITTVTDVVGFFSFLGLAGWWFGLM</sequence>
<keyword evidence="7 8" id="KW-0472">Membrane</keyword>
<dbReference type="STRING" id="655353.SAMN04488056_104346"/>
<dbReference type="AlphaFoldDB" id="A0A1I5G3V6"/>
<keyword evidence="6 8" id="KW-1133">Transmembrane helix</keyword>
<feature type="transmembrane region" description="Helical" evidence="8">
    <location>
        <begin position="405"/>
        <end position="430"/>
    </location>
</feature>
<evidence type="ECO:0000256" key="4">
    <source>
        <dbReference type="ARBA" id="ARBA00022692"/>
    </source>
</evidence>
<accession>A0A1I5G3V6</accession>
<evidence type="ECO:0000256" key="5">
    <source>
        <dbReference type="ARBA" id="ARBA00022842"/>
    </source>
</evidence>
<dbReference type="SMART" id="SM00116">
    <property type="entry name" value="CBS"/>
    <property type="match status" value="2"/>
</dbReference>
<dbReference type="SMART" id="SM00924">
    <property type="entry name" value="MgtE_N"/>
    <property type="match status" value="1"/>
</dbReference>
<dbReference type="Gene3D" id="1.25.60.10">
    <property type="entry name" value="MgtE N-terminal domain-like"/>
    <property type="match status" value="1"/>
</dbReference>
<keyword evidence="12" id="KW-1185">Reference proteome</keyword>
<dbReference type="InterPro" id="IPR000644">
    <property type="entry name" value="CBS_dom"/>
</dbReference>
<evidence type="ECO:0000256" key="2">
    <source>
        <dbReference type="ARBA" id="ARBA00009749"/>
    </source>
</evidence>
<dbReference type="InterPro" id="IPR006667">
    <property type="entry name" value="SLC41_membr_dom"/>
</dbReference>
<feature type="domain" description="CBS" evidence="9">
    <location>
        <begin position="161"/>
        <end position="214"/>
    </location>
</feature>